<dbReference type="SUPFAM" id="SSF55874">
    <property type="entry name" value="ATPase domain of HSP90 chaperone/DNA topoisomerase II/histidine kinase"/>
    <property type="match status" value="1"/>
</dbReference>
<evidence type="ECO:0008006" key="7">
    <source>
        <dbReference type="Google" id="ProtNLM"/>
    </source>
</evidence>
<proteinExistence type="predicted"/>
<evidence type="ECO:0000313" key="6">
    <source>
        <dbReference type="Proteomes" id="UP000238426"/>
    </source>
</evidence>
<dbReference type="InterPro" id="IPR036322">
    <property type="entry name" value="WD40_repeat_dom_sf"/>
</dbReference>
<keyword evidence="2" id="KW-1133">Transmembrane helix</keyword>
<feature type="domain" description="Two component regulator three Y" evidence="4">
    <location>
        <begin position="656"/>
        <end position="708"/>
    </location>
</feature>
<evidence type="ECO:0000259" key="3">
    <source>
        <dbReference type="Pfam" id="PF06580"/>
    </source>
</evidence>
<dbReference type="GO" id="GO:0016020">
    <property type="term" value="C:membrane"/>
    <property type="evidence" value="ECO:0007669"/>
    <property type="project" value="InterPro"/>
</dbReference>
<dbReference type="RefSeq" id="WP_106462048.1">
    <property type="nucleotide sequence ID" value="NZ_PXOQ01000006.1"/>
</dbReference>
<dbReference type="AlphaFoldDB" id="A0A2T1NG75"/>
<dbReference type="InterPro" id="IPR013783">
    <property type="entry name" value="Ig-like_fold"/>
</dbReference>
<feature type="domain" description="Signal transduction histidine kinase internal region" evidence="3">
    <location>
        <begin position="762"/>
        <end position="840"/>
    </location>
</feature>
<name>A0A2T1NG75_9FLAO</name>
<protein>
    <recommendedName>
        <fullName evidence="7">Signal transduction histidine kinase internal region domain-containing protein</fullName>
    </recommendedName>
</protein>
<dbReference type="Gene3D" id="2.130.10.10">
    <property type="entry name" value="YVTN repeat-like/Quinoprotein amine dehydrogenase"/>
    <property type="match status" value="3"/>
</dbReference>
<keyword evidence="2" id="KW-0812">Transmembrane</keyword>
<evidence type="ECO:0000313" key="5">
    <source>
        <dbReference type="EMBL" id="PSG91761.1"/>
    </source>
</evidence>
<dbReference type="InterPro" id="IPR050640">
    <property type="entry name" value="Bact_2-comp_sensor_kinase"/>
</dbReference>
<dbReference type="Pfam" id="PF06580">
    <property type="entry name" value="His_kinase"/>
    <property type="match status" value="1"/>
</dbReference>
<dbReference type="Gene3D" id="2.60.40.10">
    <property type="entry name" value="Immunoglobulins"/>
    <property type="match status" value="1"/>
</dbReference>
<dbReference type="SUPFAM" id="SSF50978">
    <property type="entry name" value="WD40 repeat-like"/>
    <property type="match status" value="1"/>
</dbReference>
<dbReference type="PANTHER" id="PTHR34220:SF7">
    <property type="entry name" value="SENSOR HISTIDINE KINASE YPDA"/>
    <property type="match status" value="1"/>
</dbReference>
<feature type="transmembrane region" description="Helical" evidence="2">
    <location>
        <begin position="716"/>
        <end position="734"/>
    </location>
</feature>
<sequence>MKMLNTYSKIVILFTLFFGQFIYGQEPVSIHLTEENGLPDVEFYSMLEDQSGYMWLSGNKGLFRYDGEEFKSFSHSKKRGRSFFNLKTDAKGRVWCNNIAGQFFYVENNQLSLFIDLGNRLNGSLADYVIFKNYLVINGNKEILFINLDTKKIDAKPGIVGTSIGFVNEKNQLININEDYELSVYESPKKLKTLKNTDIKSFEAKETLGFTKYFKDHKDVYFFLFNKYKRDGKIYRFQSNVLTPLQIPKALKELHLDYVYIENAIWYVASSKGLFKLKRNGDSLEILSHYFQSTYITSIIRDFNKNLWVSTLNKGVYVIPNEDLIRYSNSNAISVIEKKSEFEAFIGDRKGHLKQLNLKKQQLKTVNHISDNSSIRALSYNKKTNKLLYVSDLKTVSINENNLENYTLKRLPSLKSLDKVNDTCYVVSLPHNAALISQNKTQELIGQRTYKSLVSRDKKQILVSSVKGLFLFDFPSLKSQTIRFKEKPVYAYDLTQTNDGVFWVATYNIGVLGIKNNKVVAHLNKEKGLASNVTNKIKADGNNLWISTESGLQLYDRTYHTYKTISKLNGINSYNINQLEVLGDEVVFSSNLGLFSFNKNSIFKPKNVPEVYFTQVVVNGIEQDLEPNYTLKQNASEITFNFHSKGFQASKFIEHYYQLKKFDTTWVKATNGQVKFNTLPEGDFTFNIKAKNRFGKTYSKTKSIQIKVVLPFYKQLWFYLLISMLTISVVVVYFKRKLRRKESLKQKELKQLELDKQLVNLKLENLRSQMNPHFIFNALNSIQEYIVLNQQNLASTYLVKFSRLIRMYLEQSQEQEVTLEQELQALKLYLELEKVRFEQELNYNLDVDTTLNQQLIKLPSLFIQPYIENALKHGLHHKLDNRNLNITFCQHKNQLICAITDNGIGREAANKLKQQHINFHKSFATQANKKRVDLINKDRKEKIKVEIIDLYTENNKPNGTQVLIKIPL</sequence>
<keyword evidence="6" id="KW-1185">Reference proteome</keyword>
<organism evidence="5 6">
    <name type="scientific">Aurantibacter aestuarii</name>
    <dbReference type="NCBI Taxonomy" id="1266046"/>
    <lineage>
        <taxon>Bacteria</taxon>
        <taxon>Pseudomonadati</taxon>
        <taxon>Bacteroidota</taxon>
        <taxon>Flavobacteriia</taxon>
        <taxon>Flavobacteriales</taxon>
        <taxon>Flavobacteriaceae</taxon>
        <taxon>Aurantibacter</taxon>
    </lineage>
</organism>
<dbReference type="InterPro" id="IPR015943">
    <property type="entry name" value="WD40/YVTN_repeat-like_dom_sf"/>
</dbReference>
<dbReference type="Pfam" id="PF07495">
    <property type="entry name" value="Y_Y_Y"/>
    <property type="match status" value="1"/>
</dbReference>
<evidence type="ECO:0000256" key="1">
    <source>
        <dbReference type="SAM" id="Coils"/>
    </source>
</evidence>
<dbReference type="InterPro" id="IPR010559">
    <property type="entry name" value="Sig_transdc_His_kin_internal"/>
</dbReference>
<dbReference type="InterPro" id="IPR036890">
    <property type="entry name" value="HATPase_C_sf"/>
</dbReference>
<dbReference type="Gene3D" id="3.30.565.10">
    <property type="entry name" value="Histidine kinase-like ATPase, C-terminal domain"/>
    <property type="match status" value="1"/>
</dbReference>
<dbReference type="GO" id="GO:0000155">
    <property type="term" value="F:phosphorelay sensor kinase activity"/>
    <property type="evidence" value="ECO:0007669"/>
    <property type="project" value="InterPro"/>
</dbReference>
<accession>A0A2T1NG75</accession>
<evidence type="ECO:0000259" key="4">
    <source>
        <dbReference type="Pfam" id="PF07495"/>
    </source>
</evidence>
<dbReference type="PANTHER" id="PTHR34220">
    <property type="entry name" value="SENSOR HISTIDINE KINASE YPDA"/>
    <property type="match status" value="1"/>
</dbReference>
<evidence type="ECO:0000256" key="2">
    <source>
        <dbReference type="SAM" id="Phobius"/>
    </source>
</evidence>
<comment type="caution">
    <text evidence="5">The sequence shown here is derived from an EMBL/GenBank/DDBJ whole genome shotgun (WGS) entry which is preliminary data.</text>
</comment>
<keyword evidence="2" id="KW-0472">Membrane</keyword>
<dbReference type="InterPro" id="IPR011123">
    <property type="entry name" value="Y_Y_Y"/>
</dbReference>
<keyword evidence="1" id="KW-0175">Coiled coil</keyword>
<dbReference type="Proteomes" id="UP000238426">
    <property type="component" value="Unassembled WGS sequence"/>
</dbReference>
<dbReference type="EMBL" id="PXOQ01000006">
    <property type="protein sequence ID" value="PSG91761.1"/>
    <property type="molecule type" value="Genomic_DNA"/>
</dbReference>
<gene>
    <name evidence="5" type="ORF">C7H52_01195</name>
</gene>
<dbReference type="OrthoDB" id="9809670at2"/>
<feature type="coiled-coil region" evidence="1">
    <location>
        <begin position="735"/>
        <end position="769"/>
    </location>
</feature>
<reference evidence="5 6" key="1">
    <citation type="submission" date="2018-03" db="EMBL/GenBank/DDBJ databases">
        <title>Mesoflavibacter sp. HG37 and Mesoflavibacter sp. HG96 sp.nov., two marine bacteria isolated from seawater of Western Pacific Ocean.</title>
        <authorList>
            <person name="Cheng H."/>
            <person name="Wu Y.-H."/>
            <person name="Guo L.-L."/>
            <person name="Xu X.-W."/>
        </authorList>
    </citation>
    <scope>NUCLEOTIDE SEQUENCE [LARGE SCALE GENOMIC DNA]</scope>
    <source>
        <strain evidence="5 6">KCTC 32269</strain>
    </source>
</reference>